<reference evidence="12" key="1">
    <citation type="submission" date="2025-08" db="UniProtKB">
        <authorList>
            <consortium name="RefSeq"/>
        </authorList>
    </citation>
    <scope>IDENTIFICATION</scope>
</reference>
<keyword evidence="3" id="KW-0479">Metal-binding</keyword>
<dbReference type="GeneID" id="106011687"/>
<feature type="compositionally biased region" description="Polar residues" evidence="9">
    <location>
        <begin position="200"/>
        <end position="212"/>
    </location>
</feature>
<comment type="subcellular location">
    <subcellularLocation>
        <location evidence="1">Cytoplasm</location>
    </subcellularLocation>
</comment>
<keyword evidence="7 8" id="KW-0694">RNA-binding</keyword>
<evidence type="ECO:0000256" key="3">
    <source>
        <dbReference type="ARBA" id="ARBA00022723"/>
    </source>
</evidence>
<dbReference type="Gene3D" id="4.10.60.30">
    <property type="entry name" value="Nanos, RNA-binding domain"/>
    <property type="match status" value="1"/>
</dbReference>
<evidence type="ECO:0000256" key="6">
    <source>
        <dbReference type="ARBA" id="ARBA00022845"/>
    </source>
</evidence>
<dbReference type="PANTHER" id="PTHR12887">
    <property type="entry name" value="NANOS PROTEIN"/>
    <property type="match status" value="1"/>
</dbReference>
<comment type="similarity">
    <text evidence="8">Belongs to the nanos family.</text>
</comment>
<sequence>MAFSSSEKDVHMDLADIWLDFELNGQTVELDELDLMIIECRNRARKCRDNLDAGSDDHHNVQVQMQRSIDEARRVLGTMKPLGKKQFCVFCRNNKEEPAVYNTHVIKNERGEVICPILEKFICPKCGATGPKAHTVKYCPLGDYISTVDCVLRTPRNSTRLRTSPVGRPTPAPRSSSDSQSSAPSSLPRSAGRTAFHCSQVPTVNPCSTPSPTARGIYGASKSLLTGSR</sequence>
<dbReference type="Proteomes" id="UP000694888">
    <property type="component" value="Unplaced"/>
</dbReference>
<dbReference type="InterPro" id="IPR008705">
    <property type="entry name" value="Nanos/Xcar2"/>
</dbReference>
<evidence type="ECO:0000259" key="10">
    <source>
        <dbReference type="PROSITE" id="PS51522"/>
    </source>
</evidence>
<feature type="region of interest" description="Disordered" evidence="9">
    <location>
        <begin position="159"/>
        <end position="229"/>
    </location>
</feature>
<keyword evidence="6 8" id="KW-0810">Translation regulation</keyword>
<dbReference type="InterPro" id="IPR038129">
    <property type="entry name" value="Nanos_sf"/>
</dbReference>
<evidence type="ECO:0000256" key="5">
    <source>
        <dbReference type="ARBA" id="ARBA00022833"/>
    </source>
</evidence>
<evidence type="ECO:0000313" key="11">
    <source>
        <dbReference type="Proteomes" id="UP000694888"/>
    </source>
</evidence>
<keyword evidence="2" id="KW-0963">Cytoplasm</keyword>
<evidence type="ECO:0000256" key="2">
    <source>
        <dbReference type="ARBA" id="ARBA00022490"/>
    </source>
</evidence>
<dbReference type="PROSITE" id="PS51522">
    <property type="entry name" value="ZF_NANOS"/>
    <property type="match status" value="1"/>
</dbReference>
<evidence type="ECO:0000313" key="12">
    <source>
        <dbReference type="RefSeq" id="XP_012937610.1"/>
    </source>
</evidence>
<evidence type="ECO:0000256" key="1">
    <source>
        <dbReference type="ARBA" id="ARBA00004496"/>
    </source>
</evidence>
<dbReference type="InterPro" id="IPR024161">
    <property type="entry name" value="Znf_nanos-typ"/>
</dbReference>
<keyword evidence="4 8" id="KW-0863">Zinc-finger</keyword>
<feature type="domain" description="Nanos-type" evidence="10">
    <location>
        <begin position="87"/>
        <end position="141"/>
    </location>
</feature>
<organism evidence="11 12">
    <name type="scientific">Aplysia californica</name>
    <name type="common">California sea hare</name>
    <dbReference type="NCBI Taxonomy" id="6500"/>
    <lineage>
        <taxon>Eukaryota</taxon>
        <taxon>Metazoa</taxon>
        <taxon>Spiralia</taxon>
        <taxon>Lophotrochozoa</taxon>
        <taxon>Mollusca</taxon>
        <taxon>Gastropoda</taxon>
        <taxon>Heterobranchia</taxon>
        <taxon>Euthyneura</taxon>
        <taxon>Tectipleura</taxon>
        <taxon>Aplysiida</taxon>
        <taxon>Aplysioidea</taxon>
        <taxon>Aplysiidae</taxon>
        <taxon>Aplysia</taxon>
    </lineage>
</organism>
<feature type="compositionally biased region" description="Low complexity" evidence="9">
    <location>
        <begin position="173"/>
        <end position="193"/>
    </location>
</feature>
<gene>
    <name evidence="12" type="primary">LOC106011687</name>
</gene>
<accession>A0ABM0ZZA8</accession>
<dbReference type="RefSeq" id="XP_012937610.1">
    <property type="nucleotide sequence ID" value="XM_013082156.2"/>
</dbReference>
<keyword evidence="5" id="KW-0862">Zinc</keyword>
<evidence type="ECO:0000256" key="8">
    <source>
        <dbReference type="PROSITE-ProRule" id="PRU00855"/>
    </source>
</evidence>
<dbReference type="Pfam" id="PF05741">
    <property type="entry name" value="zf-nanos"/>
    <property type="match status" value="1"/>
</dbReference>
<evidence type="ECO:0000256" key="9">
    <source>
        <dbReference type="SAM" id="MobiDB-lite"/>
    </source>
</evidence>
<name>A0ABM0ZZA8_APLCA</name>
<keyword evidence="11" id="KW-1185">Reference proteome</keyword>
<evidence type="ECO:0000256" key="7">
    <source>
        <dbReference type="ARBA" id="ARBA00022884"/>
    </source>
</evidence>
<protein>
    <submittedName>
        <fullName evidence="12">Nanos homolog 2</fullName>
    </submittedName>
</protein>
<evidence type="ECO:0000256" key="4">
    <source>
        <dbReference type="ARBA" id="ARBA00022771"/>
    </source>
</evidence>
<proteinExistence type="inferred from homology"/>